<gene>
    <name evidence="2" type="ORF">MHL29_07435</name>
</gene>
<dbReference type="SUPFAM" id="SSF54593">
    <property type="entry name" value="Glyoxalase/Bleomycin resistance protein/Dihydroxybiphenyl dioxygenase"/>
    <property type="match status" value="1"/>
</dbReference>
<name>A0ABS9Q1I9_9MICO</name>
<evidence type="ECO:0000313" key="2">
    <source>
        <dbReference type="EMBL" id="MCG7321726.1"/>
    </source>
</evidence>
<organism evidence="2 3">
    <name type="scientific">Arsenicicoccus bolidensis</name>
    <dbReference type="NCBI Taxonomy" id="229480"/>
    <lineage>
        <taxon>Bacteria</taxon>
        <taxon>Bacillati</taxon>
        <taxon>Actinomycetota</taxon>
        <taxon>Actinomycetes</taxon>
        <taxon>Micrococcales</taxon>
        <taxon>Intrasporangiaceae</taxon>
        <taxon>Arsenicicoccus</taxon>
    </lineage>
</organism>
<dbReference type="Pfam" id="PF00903">
    <property type="entry name" value="Glyoxalase"/>
    <property type="match status" value="1"/>
</dbReference>
<accession>A0ABS9Q1I9</accession>
<dbReference type="InterPro" id="IPR029068">
    <property type="entry name" value="Glyas_Bleomycin-R_OHBP_Dase"/>
</dbReference>
<evidence type="ECO:0000259" key="1">
    <source>
        <dbReference type="PROSITE" id="PS51819"/>
    </source>
</evidence>
<reference evidence="2 3" key="1">
    <citation type="submission" date="2022-02" db="EMBL/GenBank/DDBJ databases">
        <title>Uncovering new skin microbiome diversity through culturing and metagenomics.</title>
        <authorList>
            <person name="Conlan S."/>
            <person name="Deming C."/>
            <person name="Nisc Comparative Sequencing Program N."/>
            <person name="Segre J.A."/>
        </authorList>
    </citation>
    <scope>NUCLEOTIDE SEQUENCE [LARGE SCALE GENOMIC DNA]</scope>
    <source>
        <strain evidence="2 3">ACRQZ</strain>
    </source>
</reference>
<dbReference type="Gene3D" id="3.10.180.10">
    <property type="entry name" value="2,3-Dihydroxybiphenyl 1,2-Dioxygenase, domain 1"/>
    <property type="match status" value="1"/>
</dbReference>
<dbReference type="EMBL" id="JAKRCV010000017">
    <property type="protein sequence ID" value="MCG7321726.1"/>
    <property type="molecule type" value="Genomic_DNA"/>
</dbReference>
<keyword evidence="3" id="KW-1185">Reference proteome</keyword>
<dbReference type="InterPro" id="IPR037523">
    <property type="entry name" value="VOC_core"/>
</dbReference>
<dbReference type="Proteomes" id="UP001521931">
    <property type="component" value="Unassembled WGS sequence"/>
</dbReference>
<sequence>MITAVHTLIYSDDPDATRAFLRDVLQLPSVGGDEWPIYRTGPSELGVHPTVSEQDGQAWTTGTHHEIALMCDDVAATRAELEARGATFTGDTQDMGWGIGATVEVPGADGILIYQPRHEIAHS</sequence>
<proteinExistence type="predicted"/>
<comment type="caution">
    <text evidence="2">The sequence shown here is derived from an EMBL/GenBank/DDBJ whole genome shotgun (WGS) entry which is preliminary data.</text>
</comment>
<dbReference type="RefSeq" id="WP_239263578.1">
    <property type="nucleotide sequence ID" value="NZ_DAMCTM010000013.1"/>
</dbReference>
<feature type="domain" description="VOC" evidence="1">
    <location>
        <begin position="3"/>
        <end position="116"/>
    </location>
</feature>
<protein>
    <submittedName>
        <fullName evidence="2">VOC family protein</fullName>
    </submittedName>
</protein>
<dbReference type="InterPro" id="IPR004360">
    <property type="entry name" value="Glyas_Fos-R_dOase_dom"/>
</dbReference>
<evidence type="ECO:0000313" key="3">
    <source>
        <dbReference type="Proteomes" id="UP001521931"/>
    </source>
</evidence>
<dbReference type="PROSITE" id="PS51819">
    <property type="entry name" value="VOC"/>
    <property type="match status" value="1"/>
</dbReference>